<dbReference type="InterPro" id="IPR051781">
    <property type="entry name" value="Metallo-dep_Hydrolase"/>
</dbReference>
<keyword evidence="4" id="KW-1185">Reference proteome</keyword>
<dbReference type="Gene3D" id="1.20.58.520">
    <property type="entry name" value="Amidohydrolase"/>
    <property type="match status" value="1"/>
</dbReference>
<gene>
    <name evidence="3" type="ORF">K1Y72_33015</name>
</gene>
<dbReference type="PANTHER" id="PTHR43135">
    <property type="entry name" value="ALPHA-D-RIBOSE 1-METHYLPHOSPHONATE 5-TRIPHOSPHATE DIPHOSPHATASE"/>
    <property type="match status" value="1"/>
</dbReference>
<evidence type="ECO:0000313" key="3">
    <source>
        <dbReference type="EMBL" id="MBW8487221.1"/>
    </source>
</evidence>
<name>A0ABS7G3C3_9ACTN</name>
<dbReference type="PANTHER" id="PTHR43135:SF3">
    <property type="entry name" value="ALPHA-D-RIBOSE 1-METHYLPHOSPHONATE 5-TRIPHOSPHATE DIPHOSPHATASE"/>
    <property type="match status" value="1"/>
</dbReference>
<feature type="domain" description="Amidohydrolase-related" evidence="2">
    <location>
        <begin position="83"/>
        <end position="383"/>
    </location>
</feature>
<accession>A0ABS7G3C3</accession>
<dbReference type="InterPro" id="IPR006680">
    <property type="entry name" value="Amidohydro-rel"/>
</dbReference>
<comment type="caution">
    <text evidence="3">The sequence shown here is derived from an EMBL/GenBank/DDBJ whole genome shotgun (WGS) entry which is preliminary data.</text>
</comment>
<proteinExistence type="predicted"/>
<reference evidence="3 4" key="1">
    <citation type="submission" date="2021-07" db="EMBL/GenBank/DDBJ databases">
        <title>Actinomadura sp. PM05-2 isolated from lichen.</title>
        <authorList>
            <person name="Somphong A."/>
            <person name="Phongsopitanun W."/>
            <person name="Tanasupawat S."/>
            <person name="Peongsungnone V."/>
        </authorList>
    </citation>
    <scope>NUCLEOTIDE SEQUENCE [LARGE SCALE GENOMIC DNA]</scope>
    <source>
        <strain evidence="3 4">PM05-2</strain>
    </source>
</reference>
<dbReference type="Pfam" id="PF01979">
    <property type="entry name" value="Amidohydro_1"/>
    <property type="match status" value="1"/>
</dbReference>
<feature type="chain" id="PRO_5045757932" evidence="1">
    <location>
        <begin position="30"/>
        <end position="390"/>
    </location>
</feature>
<dbReference type="PROSITE" id="PS51318">
    <property type="entry name" value="TAT"/>
    <property type="match status" value="1"/>
</dbReference>
<dbReference type="SUPFAM" id="SSF51556">
    <property type="entry name" value="Metallo-dependent hydrolases"/>
    <property type="match status" value="1"/>
</dbReference>
<dbReference type="InterPro" id="IPR011059">
    <property type="entry name" value="Metal-dep_hydrolase_composite"/>
</dbReference>
<dbReference type="Gene3D" id="2.30.40.10">
    <property type="entry name" value="Urease, subunit C, domain 1"/>
    <property type="match status" value="1"/>
</dbReference>
<sequence>MCIPEWNRREFIRSTLVAGAAAAAVPVLAAPARAAVAPRKIALTNVRVFDGTALSAPRTVVIDNGLIGLSPLGAEQIDGGGATLLPGLIDSHVHLENRATLDALASYGVTTALDMGCFPPATVDALRHQQGATDIRSAGTPGVAPGSLQSQIPTFPASGIVNGPGDALRFVSARVAESSDYIKVIVDVPGLDQPTLTAIALAAHGFGKQVMAHATTAAAAKIALAAGIDMIHHVPLDAPLDAATVSSYRSRGAVAVPTLTMMEGFANLGIPGYSYASAESSVGALRRAGVPILAGTDANHTPGVPVHPAYGDSLHHELELLVAAGLGTAEALRSATSAPAQRFGLRDRGAVRPGYRADLVLVGGDPIADIRATRDVQRVWLAGVEHAPAS</sequence>
<keyword evidence="1" id="KW-0732">Signal</keyword>
<protein>
    <submittedName>
        <fullName evidence="3">Amidohydrolase family protein</fullName>
    </submittedName>
</protein>
<dbReference type="EMBL" id="JAIBOA010000031">
    <property type="protein sequence ID" value="MBW8487221.1"/>
    <property type="molecule type" value="Genomic_DNA"/>
</dbReference>
<dbReference type="Gene3D" id="3.40.50.10910">
    <property type="entry name" value="Amidohydrolase"/>
    <property type="match status" value="1"/>
</dbReference>
<organism evidence="3 4">
    <name type="scientific">Actinomadura parmotrematis</name>
    <dbReference type="NCBI Taxonomy" id="2864039"/>
    <lineage>
        <taxon>Bacteria</taxon>
        <taxon>Bacillati</taxon>
        <taxon>Actinomycetota</taxon>
        <taxon>Actinomycetes</taxon>
        <taxon>Streptosporangiales</taxon>
        <taxon>Thermomonosporaceae</taxon>
        <taxon>Actinomadura</taxon>
    </lineage>
</organism>
<dbReference type="SUPFAM" id="SSF51338">
    <property type="entry name" value="Composite domain of metallo-dependent hydrolases"/>
    <property type="match status" value="1"/>
</dbReference>
<feature type="signal peptide" evidence="1">
    <location>
        <begin position="1"/>
        <end position="29"/>
    </location>
</feature>
<evidence type="ECO:0000256" key="1">
    <source>
        <dbReference type="SAM" id="SignalP"/>
    </source>
</evidence>
<dbReference type="Proteomes" id="UP000774570">
    <property type="component" value="Unassembled WGS sequence"/>
</dbReference>
<dbReference type="Gene3D" id="3.30.110.90">
    <property type="entry name" value="Amidohydrolase"/>
    <property type="match status" value="1"/>
</dbReference>
<evidence type="ECO:0000313" key="4">
    <source>
        <dbReference type="Proteomes" id="UP000774570"/>
    </source>
</evidence>
<dbReference type="InterPro" id="IPR032466">
    <property type="entry name" value="Metal_Hydrolase"/>
</dbReference>
<evidence type="ECO:0000259" key="2">
    <source>
        <dbReference type="Pfam" id="PF01979"/>
    </source>
</evidence>
<dbReference type="InterPro" id="IPR006311">
    <property type="entry name" value="TAT_signal"/>
</dbReference>